<proteinExistence type="predicted"/>
<protein>
    <submittedName>
        <fullName evidence="1">Uncharacterized protein</fullName>
    </submittedName>
</protein>
<organism evidence="1 2">
    <name type="scientific">Adiantum capillus-veneris</name>
    <name type="common">Maidenhair fern</name>
    <dbReference type="NCBI Taxonomy" id="13818"/>
    <lineage>
        <taxon>Eukaryota</taxon>
        <taxon>Viridiplantae</taxon>
        <taxon>Streptophyta</taxon>
        <taxon>Embryophyta</taxon>
        <taxon>Tracheophyta</taxon>
        <taxon>Polypodiopsida</taxon>
        <taxon>Polypodiidae</taxon>
        <taxon>Polypodiales</taxon>
        <taxon>Pteridineae</taxon>
        <taxon>Pteridaceae</taxon>
        <taxon>Vittarioideae</taxon>
        <taxon>Adiantum</taxon>
    </lineage>
</organism>
<evidence type="ECO:0000313" key="1">
    <source>
        <dbReference type="EMBL" id="KAI5078271.1"/>
    </source>
</evidence>
<sequence>MCTEPEQGVRGAVADYLPDLEALLQRLQKQVSHPASSKLTDLKASIQANKDQLLVDEGKEGVVKSLMEDIGTLEARIGVLQQQIPIFDEEIREVEIELGASWHLLRRPEVSKNIKKLQAEVEEQELLYFGLIALCTSVESFYSAQGLVI</sequence>
<dbReference type="EMBL" id="JABFUD020000006">
    <property type="protein sequence ID" value="KAI5078271.1"/>
    <property type="molecule type" value="Genomic_DNA"/>
</dbReference>
<gene>
    <name evidence="1" type="ORF">GOP47_0005942</name>
</gene>
<dbReference type="AlphaFoldDB" id="A0A9D4V1Y3"/>
<comment type="caution">
    <text evidence="1">The sequence shown here is derived from an EMBL/GenBank/DDBJ whole genome shotgun (WGS) entry which is preliminary data.</text>
</comment>
<evidence type="ECO:0000313" key="2">
    <source>
        <dbReference type="Proteomes" id="UP000886520"/>
    </source>
</evidence>
<keyword evidence="2" id="KW-1185">Reference proteome</keyword>
<dbReference type="Proteomes" id="UP000886520">
    <property type="component" value="Chromosome 6"/>
</dbReference>
<accession>A0A9D4V1Y3</accession>
<dbReference type="OrthoDB" id="10384204at2759"/>
<name>A0A9D4V1Y3_ADICA</name>
<reference evidence="1" key="1">
    <citation type="submission" date="2021-01" db="EMBL/GenBank/DDBJ databases">
        <title>Adiantum capillus-veneris genome.</title>
        <authorList>
            <person name="Fang Y."/>
            <person name="Liao Q."/>
        </authorList>
    </citation>
    <scope>NUCLEOTIDE SEQUENCE</scope>
    <source>
        <strain evidence="1">H3</strain>
        <tissue evidence="1">Leaf</tissue>
    </source>
</reference>